<name>A0A0U1BTF6_9MYCO</name>
<dbReference type="EMBL" id="CSWP01000012">
    <property type="protein sequence ID" value="CPV69831.1"/>
    <property type="molecule type" value="Genomic_DNA"/>
</dbReference>
<reference evidence="1 2" key="1">
    <citation type="submission" date="2015-03" db="EMBL/GenBank/DDBJ databases">
        <authorList>
            <person name="Murphy D."/>
        </authorList>
    </citation>
    <scope>NUCLEOTIDE SEQUENCE [LARGE SCALE GENOMIC DNA]</scope>
    <source>
        <strain evidence="1 2">PAP088</strain>
    </source>
</reference>
<protein>
    <submittedName>
        <fullName evidence="1">Uncharacterized protein</fullName>
    </submittedName>
</protein>
<dbReference type="AlphaFoldDB" id="A0A0U1BTF6"/>
<organism evidence="1 2">
    <name type="scientific">Mycobacteroides abscessus</name>
    <dbReference type="NCBI Taxonomy" id="36809"/>
    <lineage>
        <taxon>Bacteria</taxon>
        <taxon>Bacillati</taxon>
        <taxon>Actinomycetota</taxon>
        <taxon>Actinomycetes</taxon>
        <taxon>Mycobacteriales</taxon>
        <taxon>Mycobacteriaceae</taxon>
        <taxon>Mycobacteroides</taxon>
    </lineage>
</organism>
<dbReference type="RefSeq" id="WP_165587232.1">
    <property type="nucleotide sequence ID" value="NZ_CP014951.1"/>
</dbReference>
<proteinExistence type="predicted"/>
<sequence>MTEEPKYLSAGQAREQWSKTHGLPVEMAPKFPEGTREYAEYAKELAAELAKFAHAG</sequence>
<evidence type="ECO:0000313" key="1">
    <source>
        <dbReference type="EMBL" id="CPV69831.1"/>
    </source>
</evidence>
<dbReference type="Proteomes" id="UP000045782">
    <property type="component" value="Unassembled WGS sequence"/>
</dbReference>
<accession>A0A0U1BTF6</accession>
<gene>
    <name evidence="1" type="ORF">ERS075579_04654</name>
</gene>
<evidence type="ECO:0000313" key="2">
    <source>
        <dbReference type="Proteomes" id="UP000045782"/>
    </source>
</evidence>